<name>A0A5B7FGU3_PORTR</name>
<proteinExistence type="predicted"/>
<sequence>MTLLYTYILVLRVNNHSIGLIALQPYICNRNGLTGWMTGFWLVPKCLIGGGKYRCSAERLL</sequence>
<keyword evidence="2" id="KW-1185">Reference proteome</keyword>
<protein>
    <submittedName>
        <fullName evidence="1">Uncharacterized protein</fullName>
    </submittedName>
</protein>
<reference evidence="1 2" key="1">
    <citation type="submission" date="2019-05" db="EMBL/GenBank/DDBJ databases">
        <title>Another draft genome of Portunus trituberculatus and its Hox gene families provides insights of decapod evolution.</title>
        <authorList>
            <person name="Jeong J.-H."/>
            <person name="Song I."/>
            <person name="Kim S."/>
            <person name="Choi T."/>
            <person name="Kim D."/>
            <person name="Ryu S."/>
            <person name="Kim W."/>
        </authorList>
    </citation>
    <scope>NUCLEOTIDE SEQUENCE [LARGE SCALE GENOMIC DNA]</scope>
    <source>
        <tissue evidence="1">Muscle</tissue>
    </source>
</reference>
<dbReference type="Proteomes" id="UP000324222">
    <property type="component" value="Unassembled WGS sequence"/>
</dbReference>
<evidence type="ECO:0000313" key="1">
    <source>
        <dbReference type="EMBL" id="MPC43684.1"/>
    </source>
</evidence>
<evidence type="ECO:0000313" key="2">
    <source>
        <dbReference type="Proteomes" id="UP000324222"/>
    </source>
</evidence>
<comment type="caution">
    <text evidence="1">The sequence shown here is derived from an EMBL/GenBank/DDBJ whole genome shotgun (WGS) entry which is preliminary data.</text>
</comment>
<dbReference type="EMBL" id="VSRR010005943">
    <property type="protein sequence ID" value="MPC43684.1"/>
    <property type="molecule type" value="Genomic_DNA"/>
</dbReference>
<accession>A0A5B7FGU3</accession>
<organism evidence="1 2">
    <name type="scientific">Portunus trituberculatus</name>
    <name type="common">Swimming crab</name>
    <name type="synonym">Neptunus trituberculatus</name>
    <dbReference type="NCBI Taxonomy" id="210409"/>
    <lineage>
        <taxon>Eukaryota</taxon>
        <taxon>Metazoa</taxon>
        <taxon>Ecdysozoa</taxon>
        <taxon>Arthropoda</taxon>
        <taxon>Crustacea</taxon>
        <taxon>Multicrustacea</taxon>
        <taxon>Malacostraca</taxon>
        <taxon>Eumalacostraca</taxon>
        <taxon>Eucarida</taxon>
        <taxon>Decapoda</taxon>
        <taxon>Pleocyemata</taxon>
        <taxon>Brachyura</taxon>
        <taxon>Eubrachyura</taxon>
        <taxon>Portunoidea</taxon>
        <taxon>Portunidae</taxon>
        <taxon>Portuninae</taxon>
        <taxon>Portunus</taxon>
    </lineage>
</organism>
<dbReference type="AlphaFoldDB" id="A0A5B7FGU3"/>
<gene>
    <name evidence="1" type="ORF">E2C01_037337</name>
</gene>